<feature type="compositionally biased region" description="Basic and acidic residues" evidence="1">
    <location>
        <begin position="40"/>
        <end position="62"/>
    </location>
</feature>
<dbReference type="AlphaFoldDB" id="A0A1N7MIG5"/>
<gene>
    <name evidence="2" type="ORF">SAMN05421774_102714</name>
</gene>
<protein>
    <submittedName>
        <fullName evidence="2">Uncharacterized protein</fullName>
    </submittedName>
</protein>
<dbReference type="RefSeq" id="WP_144038902.1">
    <property type="nucleotide sequence ID" value="NZ_BMEH01000002.1"/>
</dbReference>
<dbReference type="STRING" id="1086013.SAMN05421774_102714"/>
<proteinExistence type="predicted"/>
<dbReference type="Proteomes" id="UP000186141">
    <property type="component" value="Unassembled WGS sequence"/>
</dbReference>
<evidence type="ECO:0000313" key="2">
    <source>
        <dbReference type="EMBL" id="SIS85915.1"/>
    </source>
</evidence>
<evidence type="ECO:0000313" key="3">
    <source>
        <dbReference type="Proteomes" id="UP000186141"/>
    </source>
</evidence>
<reference evidence="2 3" key="1">
    <citation type="submission" date="2017-01" db="EMBL/GenBank/DDBJ databases">
        <authorList>
            <person name="Mah S.A."/>
            <person name="Swanson W.J."/>
            <person name="Moy G.W."/>
            <person name="Vacquier V.D."/>
        </authorList>
    </citation>
    <scope>NUCLEOTIDE SEQUENCE [LARGE SCALE GENOMIC DNA]</scope>
    <source>
        <strain evidence="2 3">DSM 26375</strain>
    </source>
</reference>
<sequence length="62" mass="6621">MTVAPRSLARRAMRQSWLQAHPGASGNGIAPARDAAGQDDPLRTTSDARVRAPDDLHRECAA</sequence>
<name>A0A1N7MIG5_9RHOB</name>
<evidence type="ECO:0000256" key="1">
    <source>
        <dbReference type="SAM" id="MobiDB-lite"/>
    </source>
</evidence>
<feature type="region of interest" description="Disordered" evidence="1">
    <location>
        <begin position="1"/>
        <end position="62"/>
    </location>
</feature>
<organism evidence="2 3">
    <name type="scientific">Gemmobacter megaterium</name>
    <dbReference type="NCBI Taxonomy" id="1086013"/>
    <lineage>
        <taxon>Bacteria</taxon>
        <taxon>Pseudomonadati</taxon>
        <taxon>Pseudomonadota</taxon>
        <taxon>Alphaproteobacteria</taxon>
        <taxon>Rhodobacterales</taxon>
        <taxon>Paracoccaceae</taxon>
        <taxon>Gemmobacter</taxon>
    </lineage>
</organism>
<accession>A0A1N7MIG5</accession>
<dbReference type="EMBL" id="FTOT01000002">
    <property type="protein sequence ID" value="SIS85915.1"/>
    <property type="molecule type" value="Genomic_DNA"/>
</dbReference>
<keyword evidence="3" id="KW-1185">Reference proteome</keyword>